<feature type="coiled-coil region" evidence="1">
    <location>
        <begin position="8"/>
        <end position="35"/>
    </location>
</feature>
<name>A0A8K0DSA0_IGNLU</name>
<sequence length="153" mass="18004">MDNTKHTLYKLAKHQARLENEYERLQQLVRMKSKMETLNMIKRCFKIIGDITTVTFSENILENLKTNEKYLEIESKNASHLQNFKEQVSQLFAVQDGMDGVEFPDDLENQLQEAKIEIRKHKNQMKEYFKLVNNCDAIFKENNLEVSLSNESG</sequence>
<gene>
    <name evidence="2" type="ORF">ILUMI_00630</name>
</gene>
<accession>A0A8K0DSA0</accession>
<reference evidence="2" key="1">
    <citation type="submission" date="2019-08" db="EMBL/GenBank/DDBJ databases">
        <title>The genome of the North American firefly Photinus pyralis.</title>
        <authorList>
            <consortium name="Photinus pyralis genome working group"/>
            <person name="Fallon T.R."/>
            <person name="Sander Lower S.E."/>
            <person name="Weng J.-K."/>
        </authorList>
    </citation>
    <scope>NUCLEOTIDE SEQUENCE</scope>
    <source>
        <strain evidence="2">TRF0915ILg1</strain>
        <tissue evidence="2">Whole body</tissue>
    </source>
</reference>
<feature type="coiled-coil region" evidence="1">
    <location>
        <begin position="104"/>
        <end position="131"/>
    </location>
</feature>
<dbReference type="EMBL" id="VTPC01000505">
    <property type="protein sequence ID" value="KAF2905545.1"/>
    <property type="molecule type" value="Genomic_DNA"/>
</dbReference>
<comment type="caution">
    <text evidence="2">The sequence shown here is derived from an EMBL/GenBank/DDBJ whole genome shotgun (WGS) entry which is preliminary data.</text>
</comment>
<evidence type="ECO:0000313" key="2">
    <source>
        <dbReference type="EMBL" id="KAF2905545.1"/>
    </source>
</evidence>
<keyword evidence="1" id="KW-0175">Coiled coil</keyword>
<proteinExistence type="predicted"/>
<keyword evidence="3" id="KW-1185">Reference proteome</keyword>
<evidence type="ECO:0000313" key="3">
    <source>
        <dbReference type="Proteomes" id="UP000801492"/>
    </source>
</evidence>
<protein>
    <submittedName>
        <fullName evidence="2">Uncharacterized protein</fullName>
    </submittedName>
</protein>
<dbReference type="OrthoDB" id="10403080at2759"/>
<dbReference type="Proteomes" id="UP000801492">
    <property type="component" value="Unassembled WGS sequence"/>
</dbReference>
<evidence type="ECO:0000256" key="1">
    <source>
        <dbReference type="SAM" id="Coils"/>
    </source>
</evidence>
<dbReference type="AlphaFoldDB" id="A0A8K0DSA0"/>
<organism evidence="2 3">
    <name type="scientific">Ignelater luminosus</name>
    <name type="common">Cucubano</name>
    <name type="synonym">Pyrophorus luminosus</name>
    <dbReference type="NCBI Taxonomy" id="2038154"/>
    <lineage>
        <taxon>Eukaryota</taxon>
        <taxon>Metazoa</taxon>
        <taxon>Ecdysozoa</taxon>
        <taxon>Arthropoda</taxon>
        <taxon>Hexapoda</taxon>
        <taxon>Insecta</taxon>
        <taxon>Pterygota</taxon>
        <taxon>Neoptera</taxon>
        <taxon>Endopterygota</taxon>
        <taxon>Coleoptera</taxon>
        <taxon>Polyphaga</taxon>
        <taxon>Elateriformia</taxon>
        <taxon>Elateroidea</taxon>
        <taxon>Elateridae</taxon>
        <taxon>Agrypninae</taxon>
        <taxon>Pyrophorini</taxon>
        <taxon>Ignelater</taxon>
    </lineage>
</organism>